<accession>A0A7C9UVI4</accession>
<dbReference type="AlphaFoldDB" id="A0A7C9UVI4"/>
<protein>
    <submittedName>
        <fullName evidence="1">Recombinase RecT</fullName>
    </submittedName>
</protein>
<evidence type="ECO:0000313" key="2">
    <source>
        <dbReference type="Proteomes" id="UP000480684"/>
    </source>
</evidence>
<dbReference type="EMBL" id="JAAIYP010000034">
    <property type="protein sequence ID" value="NFV80049.1"/>
    <property type="molecule type" value="Genomic_DNA"/>
</dbReference>
<sequence length="416" mass="45622">MSNAVTKAAEQNISVGFTNAQSFEFSQRAAQALAASTLVPEQFRRQVMDKRSKNPVENPNAVPNCIIALNMANRMGADPLMVMQNLYVVEGRPSWSAQFVIAAINSCGRFSPLRFDLSAQGEAREVEYETVKWVNGNRQINKAKCKVQDRTCRAWAIEKATGDRLDGPEVSIAMAEAEGWLGKNGSKWQTMPEVMLRYRAAAFFGKLYAPELLMGLQTVEEAAEVIDVTPVDLSAVVDAPARPQRSDFTTASTVVDVEAEPEPDPFVFTDADGEVYEYAYASEFVRLLVASLERAGDINAIEGIWETNSGQLDRVRAANPKLADEAHEAYGLALDRAHLAAHPQTCQKTDAEETPARVLERIMAEMESSVTEAAFHAVGEKHSRAIADAGRADKTAYKAWLARYDAKLSALRAVEG</sequence>
<proteinExistence type="predicted"/>
<gene>
    <name evidence="1" type="ORF">G4223_07995</name>
</gene>
<keyword evidence="2" id="KW-1185">Reference proteome</keyword>
<organism evidence="1 2">
    <name type="scientific">Magnetospirillum aberrantis SpK</name>
    <dbReference type="NCBI Taxonomy" id="908842"/>
    <lineage>
        <taxon>Bacteria</taxon>
        <taxon>Pseudomonadati</taxon>
        <taxon>Pseudomonadota</taxon>
        <taxon>Alphaproteobacteria</taxon>
        <taxon>Rhodospirillales</taxon>
        <taxon>Rhodospirillaceae</taxon>
        <taxon>Magnetospirillum</taxon>
    </lineage>
</organism>
<reference evidence="1 2" key="1">
    <citation type="submission" date="2020-02" db="EMBL/GenBank/DDBJ databases">
        <authorList>
            <person name="Dziuba M."/>
            <person name="Kuznetsov B."/>
            <person name="Mardanov A."/>
            <person name="Ravin N."/>
            <person name="Grouzdev D."/>
        </authorList>
    </citation>
    <scope>NUCLEOTIDE SEQUENCE [LARGE SCALE GENOMIC DNA]</scope>
    <source>
        <strain evidence="1 2">SpK</strain>
    </source>
</reference>
<name>A0A7C9UVI4_9PROT</name>
<comment type="caution">
    <text evidence="1">The sequence shown here is derived from an EMBL/GenBank/DDBJ whole genome shotgun (WGS) entry which is preliminary data.</text>
</comment>
<evidence type="ECO:0000313" key="1">
    <source>
        <dbReference type="EMBL" id="NFV80049.1"/>
    </source>
</evidence>
<dbReference type="RefSeq" id="WP_163677463.1">
    <property type="nucleotide sequence ID" value="NZ_JAAIYP010000034.1"/>
</dbReference>
<dbReference type="Proteomes" id="UP000480684">
    <property type="component" value="Unassembled WGS sequence"/>
</dbReference>